<evidence type="ECO:0000256" key="4">
    <source>
        <dbReference type="ARBA" id="ARBA00022801"/>
    </source>
</evidence>
<feature type="binding site" evidence="8">
    <location>
        <position position="73"/>
    </location>
    <ligand>
        <name>L-glutamate</name>
        <dbReference type="ChEBI" id="CHEBI:29985"/>
    </ligand>
</feature>
<dbReference type="InterPro" id="IPR000101">
    <property type="entry name" value="GGT_peptidase"/>
</dbReference>
<dbReference type="InterPro" id="IPR043137">
    <property type="entry name" value="GGT_ssub_C"/>
</dbReference>
<keyword evidence="9" id="KW-1185">Reference proteome</keyword>
<dbReference type="GO" id="GO:0006751">
    <property type="term" value="P:glutathione catabolic process"/>
    <property type="evidence" value="ECO:0007669"/>
    <property type="project" value="InterPro"/>
</dbReference>
<dbReference type="GO" id="GO:0016746">
    <property type="term" value="F:acyltransferase activity"/>
    <property type="evidence" value="ECO:0007669"/>
    <property type="project" value="UniProtKB-KW"/>
</dbReference>
<dbReference type="AlphaFoldDB" id="A0A914BW81"/>
<feature type="active site" description="Nucleophile" evidence="7">
    <location>
        <position position="359"/>
    </location>
</feature>
<sequence>MSHFQKSAVTCDHGLCSEIGRDIMIKGGNAIDSSIASLFCLGITNPQSSGIGGGFIMTLYNRTTQKCLVIDARETAPAASNKTMFGSDEWASKYGWRAIATPGEIYGYWEAFNKFGSGRVTWKDLIEPSIQLARNGLPISEYLGYVLKIKEKHFRSLPTMKEWLNPKTDHVYETGDIIKRPILADTLEKLANSPDPVQLFYNSEMTDEMVQEIRENGGIITKEDFTNYKPQFYEQPLITENFYNGYSMCGPPPPSSFAVTQSIVAVMVDLYANHSIPSTSKPGTIDDLTFYHHLIEAQKFAYAQRTLLGDAAFVPEALALAKNMTTREYTKWIVSRMPKEAQPSAYYGGITAQKEDHGTSHVSVVDSDGNGVSATSTVNRWFGAVVQSPKYAIVWNDEMDDFSSPGMANGFGFAPSETNFIEPGKRPMSSMSPLVIYDTKTGKLKMVMGASGGSKIISALAKPIIRVLCFNETIKEAIDAPTLHNQFTPDITQYEPAVPKQLLSDLEAYFKQSFKLTSGFEGIAQGIVINDDGQIYANGDFRRKSNQHPEGF</sequence>
<evidence type="ECO:0000256" key="7">
    <source>
        <dbReference type="PIRSR" id="PIRSR600101-1"/>
    </source>
</evidence>
<dbReference type="GO" id="GO:0005886">
    <property type="term" value="C:plasma membrane"/>
    <property type="evidence" value="ECO:0007669"/>
    <property type="project" value="TreeGrafter"/>
</dbReference>
<dbReference type="GO" id="GO:0036374">
    <property type="term" value="F:glutathione hydrolase activity"/>
    <property type="evidence" value="ECO:0007669"/>
    <property type="project" value="InterPro"/>
</dbReference>
<comment type="similarity">
    <text evidence="1">Belongs to the gamma-glutamyltransferase family.</text>
</comment>
<dbReference type="NCBIfam" id="TIGR00066">
    <property type="entry name" value="g_glut_trans"/>
    <property type="match status" value="1"/>
</dbReference>
<accession>A0A914BW81</accession>
<evidence type="ECO:0000256" key="5">
    <source>
        <dbReference type="ARBA" id="ARBA00023180"/>
    </source>
</evidence>
<proteinExistence type="inferred from homology"/>
<feature type="binding site" evidence="8">
    <location>
        <position position="453"/>
    </location>
    <ligand>
        <name>L-glutamate</name>
        <dbReference type="ChEBI" id="CHEBI:29985"/>
    </ligand>
</feature>
<keyword evidence="3" id="KW-0808">Transferase</keyword>
<dbReference type="InterPro" id="IPR029055">
    <property type="entry name" value="Ntn_hydrolases_N"/>
</dbReference>
<keyword evidence="2" id="KW-0645">Protease</keyword>
<evidence type="ECO:0000256" key="6">
    <source>
        <dbReference type="ARBA" id="ARBA00023315"/>
    </source>
</evidence>
<protein>
    <submittedName>
        <fullName evidence="10">Gamma-glutamyltransferase</fullName>
    </submittedName>
</protein>
<reference evidence="10" key="1">
    <citation type="submission" date="2022-11" db="UniProtKB">
        <authorList>
            <consortium name="WormBaseParasite"/>
        </authorList>
    </citation>
    <scope>IDENTIFICATION</scope>
</reference>
<name>A0A914BW81_9BILA</name>
<dbReference type="SUPFAM" id="SSF56235">
    <property type="entry name" value="N-terminal nucleophile aminohydrolases (Ntn hydrolases)"/>
    <property type="match status" value="1"/>
</dbReference>
<dbReference type="Pfam" id="PF01019">
    <property type="entry name" value="G_glu_transpept"/>
    <property type="match status" value="1"/>
</dbReference>
<dbReference type="PROSITE" id="PS00462">
    <property type="entry name" value="G_GLU_TRANSPEPTIDASE"/>
    <property type="match status" value="1"/>
</dbReference>
<evidence type="ECO:0000256" key="3">
    <source>
        <dbReference type="ARBA" id="ARBA00022679"/>
    </source>
</evidence>
<evidence type="ECO:0000313" key="10">
    <source>
        <dbReference type="WBParaSite" id="ACRNAN_Path_114.g406.t1"/>
    </source>
</evidence>
<keyword evidence="6" id="KW-0012">Acyltransferase</keyword>
<dbReference type="PANTHER" id="PTHR11686:SF17">
    <property type="entry name" value="GAMMA-GLUTAMYLTRANSPEPTIDASE 1"/>
    <property type="match status" value="1"/>
</dbReference>
<dbReference type="WBParaSite" id="ACRNAN_Path_114.g406.t1">
    <property type="protein sequence ID" value="ACRNAN_Path_114.g406.t1"/>
    <property type="gene ID" value="ACRNAN_Path_114.g406"/>
</dbReference>
<evidence type="ECO:0000256" key="1">
    <source>
        <dbReference type="ARBA" id="ARBA00009381"/>
    </source>
</evidence>
<dbReference type="Gene3D" id="1.10.246.130">
    <property type="match status" value="1"/>
</dbReference>
<keyword evidence="5" id="KW-0325">Glycoprotein</keyword>
<evidence type="ECO:0000256" key="8">
    <source>
        <dbReference type="PIRSR" id="PIRSR600101-2"/>
    </source>
</evidence>
<feature type="binding site" evidence="8">
    <location>
        <begin position="429"/>
        <end position="430"/>
    </location>
    <ligand>
        <name>L-glutamate</name>
        <dbReference type="ChEBI" id="CHEBI:29985"/>
    </ligand>
</feature>
<feature type="binding site" evidence="8">
    <location>
        <begin position="377"/>
        <end position="379"/>
    </location>
    <ligand>
        <name>L-glutamate</name>
        <dbReference type="ChEBI" id="CHEBI:29985"/>
    </ligand>
</feature>
<dbReference type="Proteomes" id="UP000887540">
    <property type="component" value="Unplaced"/>
</dbReference>
<dbReference type="PANTHER" id="PTHR11686">
    <property type="entry name" value="GAMMA GLUTAMYL TRANSPEPTIDASE"/>
    <property type="match status" value="1"/>
</dbReference>
<dbReference type="FunFam" id="3.60.20.40:FF:000006">
    <property type="entry name" value="Protein CBG05566"/>
    <property type="match status" value="1"/>
</dbReference>
<dbReference type="InterPro" id="IPR043138">
    <property type="entry name" value="GGT_lsub"/>
</dbReference>
<evidence type="ECO:0000256" key="2">
    <source>
        <dbReference type="ARBA" id="ARBA00022670"/>
    </source>
</evidence>
<organism evidence="9 10">
    <name type="scientific">Acrobeloides nanus</name>
    <dbReference type="NCBI Taxonomy" id="290746"/>
    <lineage>
        <taxon>Eukaryota</taxon>
        <taxon>Metazoa</taxon>
        <taxon>Ecdysozoa</taxon>
        <taxon>Nematoda</taxon>
        <taxon>Chromadorea</taxon>
        <taxon>Rhabditida</taxon>
        <taxon>Tylenchina</taxon>
        <taxon>Cephalobomorpha</taxon>
        <taxon>Cephaloboidea</taxon>
        <taxon>Cephalobidae</taxon>
        <taxon>Acrobeloides</taxon>
    </lineage>
</organism>
<dbReference type="PRINTS" id="PR01210">
    <property type="entry name" value="GGTRANSPTASE"/>
</dbReference>
<evidence type="ECO:0000313" key="9">
    <source>
        <dbReference type="Proteomes" id="UP000887540"/>
    </source>
</evidence>
<dbReference type="GO" id="GO:0006508">
    <property type="term" value="P:proteolysis"/>
    <property type="evidence" value="ECO:0007669"/>
    <property type="project" value="UniProtKB-KW"/>
</dbReference>
<dbReference type="InterPro" id="IPR055262">
    <property type="entry name" value="GGT_CS"/>
</dbReference>
<keyword evidence="4" id="KW-0378">Hydrolase</keyword>
<dbReference type="FunFam" id="1.10.246.130:FF:000005">
    <property type="entry name" value="Gamma-glutamyltranspeptidase 1, putative"/>
    <property type="match status" value="1"/>
</dbReference>
<feature type="binding site" evidence="8">
    <location>
        <position position="401"/>
    </location>
    <ligand>
        <name>L-glutamate</name>
        <dbReference type="ChEBI" id="CHEBI:29985"/>
    </ligand>
</feature>
<dbReference type="Gene3D" id="3.60.20.40">
    <property type="match status" value="1"/>
</dbReference>